<dbReference type="EMBL" id="JAMQAW010000007">
    <property type="protein sequence ID" value="MCM2388325.1"/>
    <property type="molecule type" value="Genomic_DNA"/>
</dbReference>
<reference evidence="1" key="1">
    <citation type="submission" date="2022-06" db="EMBL/GenBank/DDBJ databases">
        <title>Genome public.</title>
        <authorList>
            <person name="Sun Q."/>
        </authorList>
    </citation>
    <scope>NUCLEOTIDE SEQUENCE</scope>
    <source>
        <strain evidence="1">CWNU-1</strain>
    </source>
</reference>
<proteinExistence type="predicted"/>
<organism evidence="1 2">
    <name type="scientific">Streptomyces albipurpureus</name>
    <dbReference type="NCBI Taxonomy" id="2897419"/>
    <lineage>
        <taxon>Bacteria</taxon>
        <taxon>Bacillati</taxon>
        <taxon>Actinomycetota</taxon>
        <taxon>Actinomycetes</taxon>
        <taxon>Kitasatosporales</taxon>
        <taxon>Streptomycetaceae</taxon>
        <taxon>Streptomyces</taxon>
    </lineage>
</organism>
<name>A0ABT0UJP6_9ACTN</name>
<dbReference type="SUPFAM" id="SSF52266">
    <property type="entry name" value="SGNH hydrolase"/>
    <property type="match status" value="1"/>
</dbReference>
<dbReference type="InterPro" id="IPR036514">
    <property type="entry name" value="SGNH_hydro_sf"/>
</dbReference>
<sequence length="144" mass="15401">MPSKILTAAPDVTVLVPTWYPTAGWECTSVNTFGNAPPRLVEDRRAESRRVGLVRFGTLDNGDLVDGLHLTDSGYAKTATVFYGGLARAATDSWITENVSVPPTPGGISYDRDADVNADGRADYLVIGANSTVRCGRSRARELA</sequence>
<protein>
    <submittedName>
        <fullName evidence="1">Uncharacterized protein</fullName>
    </submittedName>
</protein>
<accession>A0ABT0UJP6</accession>
<dbReference type="Gene3D" id="3.40.50.1110">
    <property type="entry name" value="SGNH hydrolase"/>
    <property type="match status" value="1"/>
</dbReference>
<dbReference type="RefSeq" id="WP_250918666.1">
    <property type="nucleotide sequence ID" value="NZ_JAMQAW010000007.1"/>
</dbReference>
<gene>
    <name evidence="1" type="ORF">NBG84_08440</name>
</gene>
<keyword evidence="2" id="KW-1185">Reference proteome</keyword>
<dbReference type="Proteomes" id="UP001431429">
    <property type="component" value="Unassembled WGS sequence"/>
</dbReference>
<evidence type="ECO:0000313" key="1">
    <source>
        <dbReference type="EMBL" id="MCM2388325.1"/>
    </source>
</evidence>
<evidence type="ECO:0000313" key="2">
    <source>
        <dbReference type="Proteomes" id="UP001431429"/>
    </source>
</evidence>
<comment type="caution">
    <text evidence="1">The sequence shown here is derived from an EMBL/GenBank/DDBJ whole genome shotgun (WGS) entry which is preliminary data.</text>
</comment>